<dbReference type="EMBL" id="CP071182">
    <property type="protein sequence ID" value="QSO47005.1"/>
    <property type="molecule type" value="Genomic_DNA"/>
</dbReference>
<reference evidence="1 2" key="1">
    <citation type="submission" date="2021-02" db="EMBL/GenBank/DDBJ databases">
        <title>Alicyclobacillus curvatus sp. nov. and Alicyclobacillus mengziensis sp. nov., two acidophilic bacteria isolated from acid mine drainage.</title>
        <authorList>
            <person name="Huang Y."/>
        </authorList>
    </citation>
    <scope>NUCLEOTIDE SEQUENCE [LARGE SCALE GENOMIC DNA]</scope>
    <source>
        <strain evidence="1 2">S30H14</strain>
    </source>
</reference>
<dbReference type="RefSeq" id="WP_206656366.1">
    <property type="nucleotide sequence ID" value="NZ_CP071182.1"/>
</dbReference>
<dbReference type="Proteomes" id="UP000663505">
    <property type="component" value="Chromosome"/>
</dbReference>
<gene>
    <name evidence="1" type="ORF">JZ786_21740</name>
</gene>
<protein>
    <submittedName>
        <fullName evidence="1">Uncharacterized protein</fullName>
    </submittedName>
</protein>
<dbReference type="AlphaFoldDB" id="A0A9X7VYC7"/>
<dbReference type="KEGG" id="afx:JZ786_21740"/>
<evidence type="ECO:0000313" key="1">
    <source>
        <dbReference type="EMBL" id="QSO47005.1"/>
    </source>
</evidence>
<accession>A0A9X7VYC7</accession>
<proteinExistence type="predicted"/>
<sequence length="61" mass="7022">MPSAICPYCKEPAYSSATFDEPWTCPSCGQTVIPPEDENGPKRGERESYVERYSRFWTRVD</sequence>
<name>A0A9X7VYC7_9BACL</name>
<evidence type="ECO:0000313" key="2">
    <source>
        <dbReference type="Proteomes" id="UP000663505"/>
    </source>
</evidence>
<keyword evidence="2" id="KW-1185">Reference proteome</keyword>
<organism evidence="1 2">
    <name type="scientific">Alicyclobacillus mengziensis</name>
    <dbReference type="NCBI Taxonomy" id="2931921"/>
    <lineage>
        <taxon>Bacteria</taxon>
        <taxon>Bacillati</taxon>
        <taxon>Bacillota</taxon>
        <taxon>Bacilli</taxon>
        <taxon>Bacillales</taxon>
        <taxon>Alicyclobacillaceae</taxon>
        <taxon>Alicyclobacillus</taxon>
    </lineage>
</organism>